<dbReference type="Pfam" id="PF00440">
    <property type="entry name" value="TetR_N"/>
    <property type="match status" value="1"/>
</dbReference>
<keyword evidence="3" id="KW-0804">Transcription</keyword>
<name>A0A916X2K4_9SPHN</name>
<sequence length="199" mass="22182">MVTLPATGPERVRMSGDERRAAILEQAIWLVSEQGFSGLTVNLLARRCGLTTAGLLHHFESKEALILALLDERDRRDRTALVEALGLTRGQELSRSEALAILTAIVARNVGQPHLVRLNAMVRAEALVPDHFAREYFKLREIRVHALFADLVRPFTAEAESTAMELMAMMHGLEAQWLRESCGFDLVAAWTKAAQKLLK</sequence>
<dbReference type="InterPro" id="IPR050109">
    <property type="entry name" value="HTH-type_TetR-like_transc_reg"/>
</dbReference>
<evidence type="ECO:0000256" key="4">
    <source>
        <dbReference type="PROSITE-ProRule" id="PRU00335"/>
    </source>
</evidence>
<accession>A0A916X2K4</accession>
<evidence type="ECO:0000259" key="5">
    <source>
        <dbReference type="PROSITE" id="PS50977"/>
    </source>
</evidence>
<dbReference type="InterPro" id="IPR001647">
    <property type="entry name" value="HTH_TetR"/>
</dbReference>
<dbReference type="Gene3D" id="1.10.357.10">
    <property type="entry name" value="Tetracycline Repressor, domain 2"/>
    <property type="match status" value="1"/>
</dbReference>
<reference evidence="6" key="2">
    <citation type="submission" date="2020-09" db="EMBL/GenBank/DDBJ databases">
        <authorList>
            <person name="Sun Q."/>
            <person name="Zhou Y."/>
        </authorList>
    </citation>
    <scope>NUCLEOTIDE SEQUENCE</scope>
    <source>
        <strain evidence="6">CGMCC 1.15095</strain>
    </source>
</reference>
<dbReference type="PROSITE" id="PS50977">
    <property type="entry name" value="HTH_TETR_2"/>
    <property type="match status" value="1"/>
</dbReference>
<protein>
    <submittedName>
        <fullName evidence="6">TetR family transcriptional regulator</fullName>
    </submittedName>
</protein>
<dbReference type="PANTHER" id="PTHR30055">
    <property type="entry name" value="HTH-TYPE TRANSCRIPTIONAL REGULATOR RUTR"/>
    <property type="match status" value="1"/>
</dbReference>
<reference evidence="6" key="1">
    <citation type="journal article" date="2014" name="Int. J. Syst. Evol. Microbiol.">
        <title>Complete genome sequence of Corynebacterium casei LMG S-19264T (=DSM 44701T), isolated from a smear-ripened cheese.</title>
        <authorList>
            <consortium name="US DOE Joint Genome Institute (JGI-PGF)"/>
            <person name="Walter F."/>
            <person name="Albersmeier A."/>
            <person name="Kalinowski J."/>
            <person name="Ruckert C."/>
        </authorList>
    </citation>
    <scope>NUCLEOTIDE SEQUENCE</scope>
    <source>
        <strain evidence="6">CGMCC 1.15095</strain>
    </source>
</reference>
<evidence type="ECO:0000256" key="3">
    <source>
        <dbReference type="ARBA" id="ARBA00023163"/>
    </source>
</evidence>
<dbReference type="AlphaFoldDB" id="A0A916X2K4"/>
<feature type="domain" description="HTH tetR-type" evidence="5">
    <location>
        <begin position="17"/>
        <end position="77"/>
    </location>
</feature>
<dbReference type="SUPFAM" id="SSF46689">
    <property type="entry name" value="Homeodomain-like"/>
    <property type="match status" value="1"/>
</dbReference>
<evidence type="ECO:0000256" key="2">
    <source>
        <dbReference type="ARBA" id="ARBA00023125"/>
    </source>
</evidence>
<dbReference type="PANTHER" id="PTHR30055:SF234">
    <property type="entry name" value="HTH-TYPE TRANSCRIPTIONAL REGULATOR BETI"/>
    <property type="match status" value="1"/>
</dbReference>
<keyword evidence="7" id="KW-1185">Reference proteome</keyword>
<organism evidence="6 7">
    <name type="scientific">Novosphingobium endophyticum</name>
    <dbReference type="NCBI Taxonomy" id="1955250"/>
    <lineage>
        <taxon>Bacteria</taxon>
        <taxon>Pseudomonadati</taxon>
        <taxon>Pseudomonadota</taxon>
        <taxon>Alphaproteobacteria</taxon>
        <taxon>Sphingomonadales</taxon>
        <taxon>Sphingomonadaceae</taxon>
        <taxon>Novosphingobium</taxon>
    </lineage>
</organism>
<dbReference type="Proteomes" id="UP000608154">
    <property type="component" value="Unassembled WGS sequence"/>
</dbReference>
<keyword evidence="1" id="KW-0805">Transcription regulation</keyword>
<evidence type="ECO:0000256" key="1">
    <source>
        <dbReference type="ARBA" id="ARBA00023015"/>
    </source>
</evidence>
<dbReference type="EMBL" id="BMHK01000001">
    <property type="protein sequence ID" value="GGB85831.1"/>
    <property type="molecule type" value="Genomic_DNA"/>
</dbReference>
<dbReference type="GO" id="GO:0003700">
    <property type="term" value="F:DNA-binding transcription factor activity"/>
    <property type="evidence" value="ECO:0007669"/>
    <property type="project" value="TreeGrafter"/>
</dbReference>
<dbReference type="PRINTS" id="PR00455">
    <property type="entry name" value="HTHTETR"/>
</dbReference>
<dbReference type="InterPro" id="IPR009057">
    <property type="entry name" value="Homeodomain-like_sf"/>
</dbReference>
<dbReference type="GO" id="GO:0000976">
    <property type="term" value="F:transcription cis-regulatory region binding"/>
    <property type="evidence" value="ECO:0007669"/>
    <property type="project" value="TreeGrafter"/>
</dbReference>
<keyword evidence="2 4" id="KW-0238">DNA-binding</keyword>
<gene>
    <name evidence="6" type="ORF">GCM10011494_00120</name>
</gene>
<dbReference type="SUPFAM" id="SSF48498">
    <property type="entry name" value="Tetracyclin repressor-like, C-terminal domain"/>
    <property type="match status" value="1"/>
</dbReference>
<proteinExistence type="predicted"/>
<evidence type="ECO:0000313" key="6">
    <source>
        <dbReference type="EMBL" id="GGB85831.1"/>
    </source>
</evidence>
<dbReference type="InterPro" id="IPR036271">
    <property type="entry name" value="Tet_transcr_reg_TetR-rel_C_sf"/>
</dbReference>
<feature type="DNA-binding region" description="H-T-H motif" evidence="4">
    <location>
        <begin position="40"/>
        <end position="59"/>
    </location>
</feature>
<dbReference type="RefSeq" id="WP_188767014.1">
    <property type="nucleotide sequence ID" value="NZ_BMHK01000001.1"/>
</dbReference>
<evidence type="ECO:0000313" key="7">
    <source>
        <dbReference type="Proteomes" id="UP000608154"/>
    </source>
</evidence>
<comment type="caution">
    <text evidence="6">The sequence shown here is derived from an EMBL/GenBank/DDBJ whole genome shotgun (WGS) entry which is preliminary data.</text>
</comment>